<keyword evidence="1 3" id="KW-0732">Signal</keyword>
<keyword evidence="6" id="KW-1185">Reference proteome</keyword>
<protein>
    <submittedName>
        <fullName evidence="5">Alginate lyase family protein</fullName>
    </submittedName>
</protein>
<feature type="domain" description="Alginate lyase" evidence="4">
    <location>
        <begin position="72"/>
        <end position="350"/>
    </location>
</feature>
<dbReference type="InterPro" id="IPR008929">
    <property type="entry name" value="Chondroitin_lyas"/>
</dbReference>
<dbReference type="EMBL" id="JAUFQY010000002">
    <property type="protein sequence ID" value="MDN3702305.1"/>
    <property type="molecule type" value="Genomic_DNA"/>
</dbReference>
<name>A0ABT8CMD3_9VIBR</name>
<dbReference type="GO" id="GO:0016829">
    <property type="term" value="F:lyase activity"/>
    <property type="evidence" value="ECO:0007669"/>
    <property type="project" value="UniProtKB-KW"/>
</dbReference>
<dbReference type="InterPro" id="IPR008397">
    <property type="entry name" value="Alginate_lyase_dom"/>
</dbReference>
<evidence type="ECO:0000256" key="1">
    <source>
        <dbReference type="ARBA" id="ARBA00022729"/>
    </source>
</evidence>
<evidence type="ECO:0000259" key="4">
    <source>
        <dbReference type="Pfam" id="PF05426"/>
    </source>
</evidence>
<proteinExistence type="predicted"/>
<comment type="caution">
    <text evidence="5">The sequence shown here is derived from an EMBL/GenBank/DDBJ whole genome shotgun (WGS) entry which is preliminary data.</text>
</comment>
<sequence>MKTVAYTLTFFACFLSFGQAHAGNSDVKYYGADKGALTITKAKIKSHDKDVSPAYLKLINEADSALKLKCPTVTDKTISAISGDVHDYYSTAPYLWPDPSKPNGLPYMPRDGMINPESRNPLYTDKMRLDQFGKMIDSLSLAYYFSDNTKYAEKAASCLRTWYINPATRMNPNINYGQAVPGLLPGRGIGIIEGKAIISTIDAASLLDSYKEWAQADKTALHKWSTEYFDWLLTSENGQEEANMKQNHGSMYDLQTARLALVLGLNDTAKSILEQVKSKRIALQIEPDGAQPMELRRTKGFQYSLFNLESLSELAQLGQWVNVDLWNYETNDERGILNAIEFMRPYVEIHKDGVPLPVWHYEQIHALTRERAAPLFRMAANVNQDKHYEAIASQFEKFANSRVQLLRPSRIQ</sequence>
<organism evidence="5 6">
    <name type="scientific">Vibrio artabrorum</name>
    <dbReference type="NCBI Taxonomy" id="446374"/>
    <lineage>
        <taxon>Bacteria</taxon>
        <taxon>Pseudomonadati</taxon>
        <taxon>Pseudomonadota</taxon>
        <taxon>Gammaproteobacteria</taxon>
        <taxon>Vibrionales</taxon>
        <taxon>Vibrionaceae</taxon>
        <taxon>Vibrio</taxon>
    </lineage>
</organism>
<feature type="signal peptide" evidence="3">
    <location>
        <begin position="1"/>
        <end position="22"/>
    </location>
</feature>
<dbReference type="SUPFAM" id="SSF48230">
    <property type="entry name" value="Chondroitin AC/alginate lyase"/>
    <property type="match status" value="1"/>
</dbReference>
<accession>A0ABT8CMD3</accession>
<dbReference type="Gene3D" id="1.50.10.100">
    <property type="entry name" value="Chondroitin AC/alginate lyase"/>
    <property type="match status" value="1"/>
</dbReference>
<evidence type="ECO:0000313" key="6">
    <source>
        <dbReference type="Proteomes" id="UP001223712"/>
    </source>
</evidence>
<dbReference type="Proteomes" id="UP001223712">
    <property type="component" value="Unassembled WGS sequence"/>
</dbReference>
<dbReference type="RefSeq" id="WP_261839813.1">
    <property type="nucleotide sequence ID" value="NZ_AP025459.1"/>
</dbReference>
<evidence type="ECO:0000256" key="2">
    <source>
        <dbReference type="ARBA" id="ARBA00023239"/>
    </source>
</evidence>
<evidence type="ECO:0000256" key="3">
    <source>
        <dbReference type="SAM" id="SignalP"/>
    </source>
</evidence>
<feature type="chain" id="PRO_5046354550" evidence="3">
    <location>
        <begin position="23"/>
        <end position="412"/>
    </location>
</feature>
<gene>
    <name evidence="5" type="ORF">QWY96_17840</name>
</gene>
<reference evidence="6" key="1">
    <citation type="journal article" date="2019" name="Int. J. Syst. Evol. Microbiol.">
        <title>The Global Catalogue of Microorganisms (GCM) 10K type strain sequencing project: providing services to taxonomists for standard genome sequencing and annotation.</title>
        <authorList>
            <consortium name="The Broad Institute Genomics Platform"/>
            <consortium name="The Broad Institute Genome Sequencing Center for Infectious Disease"/>
            <person name="Wu L."/>
            <person name="Ma J."/>
        </authorList>
    </citation>
    <scope>NUCLEOTIDE SEQUENCE [LARGE SCALE GENOMIC DNA]</scope>
    <source>
        <strain evidence="6">CECT 7226</strain>
    </source>
</reference>
<keyword evidence="2 5" id="KW-0456">Lyase</keyword>
<evidence type="ECO:0000313" key="5">
    <source>
        <dbReference type="EMBL" id="MDN3702305.1"/>
    </source>
</evidence>
<dbReference type="Pfam" id="PF05426">
    <property type="entry name" value="Alginate_lyase"/>
    <property type="match status" value="1"/>
</dbReference>